<name>A0A3P7REZ7_DIBLA</name>
<dbReference type="EMBL" id="UYRU01095057">
    <property type="protein sequence ID" value="VDN39299.1"/>
    <property type="molecule type" value="Genomic_DNA"/>
</dbReference>
<protein>
    <submittedName>
        <fullName evidence="2">Uncharacterized protein</fullName>
    </submittedName>
</protein>
<sequence>MALVILGILDLVHFNGPLGAELLKISTAVATAAIVHGIFIVAVAFLGLFGALRVNANLLIADCENAIGDVIEAELGTIGGCLIGITLLSVFASGMGFVLARNIKAYEKV</sequence>
<evidence type="ECO:0000313" key="3">
    <source>
        <dbReference type="Proteomes" id="UP000281553"/>
    </source>
</evidence>
<reference evidence="2 3" key="1">
    <citation type="submission" date="2018-11" db="EMBL/GenBank/DDBJ databases">
        <authorList>
            <consortium name="Pathogen Informatics"/>
        </authorList>
    </citation>
    <scope>NUCLEOTIDE SEQUENCE [LARGE SCALE GENOMIC DNA]</scope>
</reference>
<evidence type="ECO:0000313" key="2">
    <source>
        <dbReference type="EMBL" id="VDN39299.1"/>
    </source>
</evidence>
<evidence type="ECO:0000256" key="1">
    <source>
        <dbReference type="SAM" id="Phobius"/>
    </source>
</evidence>
<keyword evidence="1" id="KW-0812">Transmembrane</keyword>
<proteinExistence type="predicted"/>
<gene>
    <name evidence="2" type="ORF">DILT_LOCUS17827</name>
</gene>
<feature type="transmembrane region" description="Helical" evidence="1">
    <location>
        <begin position="77"/>
        <end position="100"/>
    </location>
</feature>
<keyword evidence="1" id="KW-0472">Membrane</keyword>
<keyword evidence="1" id="KW-1133">Transmembrane helix</keyword>
<dbReference type="AlphaFoldDB" id="A0A3P7REZ7"/>
<organism evidence="2 3">
    <name type="scientific">Dibothriocephalus latus</name>
    <name type="common">Fish tapeworm</name>
    <name type="synonym">Diphyllobothrium latum</name>
    <dbReference type="NCBI Taxonomy" id="60516"/>
    <lineage>
        <taxon>Eukaryota</taxon>
        <taxon>Metazoa</taxon>
        <taxon>Spiralia</taxon>
        <taxon>Lophotrochozoa</taxon>
        <taxon>Platyhelminthes</taxon>
        <taxon>Cestoda</taxon>
        <taxon>Eucestoda</taxon>
        <taxon>Diphyllobothriidea</taxon>
        <taxon>Diphyllobothriidae</taxon>
        <taxon>Dibothriocephalus</taxon>
    </lineage>
</organism>
<feature type="transmembrane region" description="Helical" evidence="1">
    <location>
        <begin position="28"/>
        <end position="52"/>
    </location>
</feature>
<dbReference type="Proteomes" id="UP000281553">
    <property type="component" value="Unassembled WGS sequence"/>
</dbReference>
<accession>A0A3P7REZ7</accession>
<keyword evidence="3" id="KW-1185">Reference proteome</keyword>